<keyword evidence="5 6" id="KW-0472">Membrane</keyword>
<dbReference type="InterPro" id="IPR052770">
    <property type="entry name" value="Cobalt_transport_CbiQ"/>
</dbReference>
<dbReference type="InterPro" id="IPR012809">
    <property type="entry name" value="ECF_CbiQ"/>
</dbReference>
<feature type="transmembrane region" description="Helical" evidence="6">
    <location>
        <begin position="66"/>
        <end position="87"/>
    </location>
</feature>
<organism evidence="7 8">
    <name type="scientific">Kurthia gibsonii</name>
    <dbReference type="NCBI Taxonomy" id="33946"/>
    <lineage>
        <taxon>Bacteria</taxon>
        <taxon>Bacillati</taxon>
        <taxon>Bacillota</taxon>
        <taxon>Bacilli</taxon>
        <taxon>Bacillales</taxon>
        <taxon>Caryophanaceae</taxon>
        <taxon>Kurthia</taxon>
    </lineage>
</organism>
<evidence type="ECO:0000256" key="5">
    <source>
        <dbReference type="ARBA" id="ARBA00023136"/>
    </source>
</evidence>
<dbReference type="Proteomes" id="UP001398420">
    <property type="component" value="Unassembled WGS sequence"/>
</dbReference>
<evidence type="ECO:0000256" key="6">
    <source>
        <dbReference type="SAM" id="Phobius"/>
    </source>
</evidence>
<dbReference type="PANTHER" id="PTHR43723">
    <property type="entry name" value="COBALT TRANSPORT PROTEIN CBIQ"/>
    <property type="match status" value="1"/>
</dbReference>
<evidence type="ECO:0000313" key="8">
    <source>
        <dbReference type="Proteomes" id="UP001398420"/>
    </source>
</evidence>
<accession>A0ABU9LR46</accession>
<dbReference type="EMBL" id="JBCEWA010000011">
    <property type="protein sequence ID" value="MEL5989321.1"/>
    <property type="molecule type" value="Genomic_DNA"/>
</dbReference>
<dbReference type="Pfam" id="PF02361">
    <property type="entry name" value="CbiQ"/>
    <property type="match status" value="1"/>
</dbReference>
<evidence type="ECO:0000256" key="3">
    <source>
        <dbReference type="ARBA" id="ARBA00022692"/>
    </source>
</evidence>
<evidence type="ECO:0000256" key="4">
    <source>
        <dbReference type="ARBA" id="ARBA00022989"/>
    </source>
</evidence>
<evidence type="ECO:0000256" key="1">
    <source>
        <dbReference type="ARBA" id="ARBA00004651"/>
    </source>
</evidence>
<feature type="transmembrane region" description="Helical" evidence="6">
    <location>
        <begin position="22"/>
        <end position="54"/>
    </location>
</feature>
<keyword evidence="2" id="KW-1003">Cell membrane</keyword>
<dbReference type="RefSeq" id="WP_068453948.1">
    <property type="nucleotide sequence ID" value="NZ_CP147847.1"/>
</dbReference>
<feature type="transmembrane region" description="Helical" evidence="6">
    <location>
        <begin position="239"/>
        <end position="258"/>
    </location>
</feature>
<keyword evidence="8" id="KW-1185">Reference proteome</keyword>
<dbReference type="CDD" id="cd16914">
    <property type="entry name" value="EcfT"/>
    <property type="match status" value="1"/>
</dbReference>
<dbReference type="InterPro" id="IPR003339">
    <property type="entry name" value="ABC/ECF_trnsptr_transmembrane"/>
</dbReference>
<dbReference type="PANTHER" id="PTHR43723:SF1">
    <property type="entry name" value="COBALT TRANSPORT PROTEIN CBIQ"/>
    <property type="match status" value="1"/>
</dbReference>
<proteinExistence type="predicted"/>
<keyword evidence="4 6" id="KW-1133">Transmembrane helix</keyword>
<comment type="subcellular location">
    <subcellularLocation>
        <location evidence="1">Cell membrane</location>
        <topology evidence="1">Multi-pass membrane protein</topology>
    </subcellularLocation>
</comment>
<protein>
    <submittedName>
        <fullName evidence="7">Cobalt ECF transporter T component CbiQ</fullName>
    </submittedName>
</protein>
<name>A0ABU9LR46_9BACL</name>
<comment type="caution">
    <text evidence="7">The sequence shown here is derived from an EMBL/GenBank/DDBJ whole genome shotgun (WGS) entry which is preliminary data.</text>
</comment>
<evidence type="ECO:0000256" key="2">
    <source>
        <dbReference type="ARBA" id="ARBA00022475"/>
    </source>
</evidence>
<evidence type="ECO:0000313" key="7">
    <source>
        <dbReference type="EMBL" id="MEL5989321.1"/>
    </source>
</evidence>
<reference evidence="7 8" key="1">
    <citation type="submission" date="2024-04" db="EMBL/GenBank/DDBJ databases">
        <authorList>
            <person name="Wu Y.S."/>
            <person name="Zhang L."/>
        </authorList>
    </citation>
    <scope>NUCLEOTIDE SEQUENCE [LARGE SCALE GENOMIC DNA]</scope>
    <source>
        <strain evidence="7 8">KG-01</strain>
    </source>
</reference>
<gene>
    <name evidence="7" type="primary">cbiQ</name>
    <name evidence="7" type="ORF">AAF454_12990</name>
</gene>
<dbReference type="NCBIfam" id="TIGR02454">
    <property type="entry name" value="ECF_T_CbiQ"/>
    <property type="match status" value="1"/>
</dbReference>
<feature type="transmembrane region" description="Helical" evidence="6">
    <location>
        <begin position="114"/>
        <end position="137"/>
    </location>
</feature>
<keyword evidence="3 6" id="KW-0812">Transmembrane</keyword>
<sequence>MIPIDQYAYTNRLSNVHPLEKMVLALSFLLFAVITKDVLISLITFFVMSTFILFAAKIPLSLYCKLLLLPGFFLLTSIFSILISFTTSTLPPHYWSMSFGSVQLFIGKASVDTAFHLFFSVLASISCLYFIALTTPISAITYAMRQLKIPIIFIELCELTYRFIFVFLQSMQAIYEAQQSRLGYQKKRRWFQSVGYLVTAMFKDVFRRSKQLHEAMASRCYNEDISSHYVTYQTERRNWLGIGVSLCLLGAVYLGGFYL</sequence>